<evidence type="ECO:0000259" key="1">
    <source>
        <dbReference type="Pfam" id="PF05598"/>
    </source>
</evidence>
<dbReference type="NCBIfam" id="NF033551">
    <property type="entry name" value="transpos_IS1182"/>
    <property type="match status" value="1"/>
</dbReference>
<name>A0ABT2NG16_9CYAN</name>
<dbReference type="Pfam" id="PF05598">
    <property type="entry name" value="DUF772"/>
    <property type="match status" value="1"/>
</dbReference>
<reference evidence="3 4" key="1">
    <citation type="journal article" date="2022" name="Front. Microbiol.">
        <title>High genomic differentiation and limited gene flow indicate recent cryptic speciation within the genus Laspinema (cyanobacteria).</title>
        <authorList>
            <person name="Stanojkovic A."/>
            <person name="Skoupy S."/>
            <person name="Skaloud P."/>
            <person name="Dvorak P."/>
        </authorList>
    </citation>
    <scope>NUCLEOTIDE SEQUENCE [LARGE SCALE GENOMIC DNA]</scope>
    <source>
        <strain evidence="3 4">D3b</strain>
    </source>
</reference>
<dbReference type="InterPro" id="IPR008490">
    <property type="entry name" value="Transposase_InsH_N"/>
</dbReference>
<dbReference type="EMBL" id="JAMXFA010000091">
    <property type="protein sequence ID" value="MCT7981652.1"/>
    <property type="molecule type" value="Genomic_DNA"/>
</dbReference>
<dbReference type="Pfam" id="PF13751">
    <property type="entry name" value="DDE_Tnp_1_6"/>
    <property type="match status" value="1"/>
</dbReference>
<evidence type="ECO:0000313" key="4">
    <source>
        <dbReference type="Proteomes" id="UP001525961"/>
    </source>
</evidence>
<dbReference type="Proteomes" id="UP001525961">
    <property type="component" value="Unassembled WGS sequence"/>
</dbReference>
<dbReference type="PANTHER" id="PTHR35604">
    <property type="entry name" value="TRANSPOSASE INSH FOR INSERTION SEQUENCE ELEMENT IS5A-RELATED"/>
    <property type="match status" value="1"/>
</dbReference>
<feature type="domain" description="Transposase InsH N-terminal" evidence="1">
    <location>
        <begin position="40"/>
        <end position="118"/>
    </location>
</feature>
<gene>
    <name evidence="3" type="ORF">NG792_28415</name>
</gene>
<evidence type="ECO:0000259" key="2">
    <source>
        <dbReference type="Pfam" id="PF13751"/>
    </source>
</evidence>
<dbReference type="InterPro" id="IPR047629">
    <property type="entry name" value="IS1182_transpos"/>
</dbReference>
<feature type="domain" description="Transposase DDE" evidence="2">
    <location>
        <begin position="415"/>
        <end position="511"/>
    </location>
</feature>
<protein>
    <submittedName>
        <fullName evidence="3">IS1182 family transposase</fullName>
    </submittedName>
</protein>
<dbReference type="PANTHER" id="PTHR35604:SF2">
    <property type="entry name" value="TRANSPOSASE INSH FOR INSERTION SEQUENCE ELEMENT IS5A-RELATED"/>
    <property type="match status" value="1"/>
</dbReference>
<dbReference type="RefSeq" id="WP_261237797.1">
    <property type="nucleotide sequence ID" value="NZ_JAMXFA010000091.1"/>
</dbReference>
<proteinExistence type="predicted"/>
<organism evidence="3 4">
    <name type="scientific">Laspinema olomoucense D3b</name>
    <dbReference type="NCBI Taxonomy" id="2953688"/>
    <lineage>
        <taxon>Bacteria</taxon>
        <taxon>Bacillati</taxon>
        <taxon>Cyanobacteriota</taxon>
        <taxon>Cyanophyceae</taxon>
        <taxon>Oscillatoriophycideae</taxon>
        <taxon>Oscillatoriales</taxon>
        <taxon>Laspinemataceae</taxon>
        <taxon>Laspinema</taxon>
        <taxon>Laspinema olomoucense</taxon>
    </lineage>
</organism>
<comment type="caution">
    <text evidence="3">The sequence shown here is derived from an EMBL/GenBank/DDBJ whole genome shotgun (WGS) entry which is preliminary data.</text>
</comment>
<accession>A0ABT2NG16</accession>
<evidence type="ECO:0000313" key="3">
    <source>
        <dbReference type="EMBL" id="MCT7981652.1"/>
    </source>
</evidence>
<sequence length="543" mass="61525">MRPPLWHPPVELSDSEQVIINRIKKAKLFTFLRLNRLYIFDDEFQEELATIFKDSTMGYCPIAPAQLALATILQAYMGISDEEVIEELVMDLRWQLVLNCLNCEKPPFSKATLIRFRSALIKKGFDQRLIDRTVEIAKLKGGFGSANLRAALDSSPLWGAGKVEDTYNLLGHALRKALSIIAVQQGWGLAEIANEAGADFVNSSSLKAALDLNWDDPAESQNALSTILNSLNCVEEWIQQQPNPDEIEEAQAPLLVARLIESQNVTVDSMGVPKLTKGVAKDRRISIEDPDMRHGRKSRSQKIDGYKRHILKDLDIGVIRAVAVTRANTPEAAATVDLEVDLKRQQVQLNELHIDRAYLSSHWVKERTEQLQIFCKAWPVRNSGRFDKNVFVFDWENQVISCPNQVIMPFEPGKVVHFPKPECAACPLRERCTTSKNGRSISIHPDEGLMQELRQRQSTSDGRAFLRERTSVEHSLAHVGQWQDKRARYIGQRKNLFDLRRVAVVHNLHVIARMNEVLPIQQPHCSGVEQVNTHLLGLVKPFY</sequence>
<dbReference type="InterPro" id="IPR025668">
    <property type="entry name" value="Tnp_DDE_dom"/>
</dbReference>
<keyword evidence="4" id="KW-1185">Reference proteome</keyword>